<evidence type="ECO:0000313" key="2">
    <source>
        <dbReference type="EMBL" id="WLQ61455.1"/>
    </source>
</evidence>
<protein>
    <submittedName>
        <fullName evidence="2">DUF6207 family protein</fullName>
    </submittedName>
</protein>
<reference evidence="2 3" key="1">
    <citation type="submission" date="2023-03" db="EMBL/GenBank/DDBJ databases">
        <title>Isolation and description of six Streptomyces strains from soil environments, able to metabolize different microbial glucans.</title>
        <authorList>
            <person name="Widen T."/>
            <person name="Larsbrink J."/>
        </authorList>
    </citation>
    <scope>NUCLEOTIDE SEQUENCE [LARGE SCALE GENOMIC DNA]</scope>
    <source>
        <strain evidence="2 3">Alt2</strain>
    </source>
</reference>
<evidence type="ECO:0000256" key="1">
    <source>
        <dbReference type="SAM" id="MobiDB-lite"/>
    </source>
</evidence>
<dbReference type="EMBL" id="CP120988">
    <property type="protein sequence ID" value="WLQ61455.1"/>
    <property type="molecule type" value="Genomic_DNA"/>
</dbReference>
<name>A0ABY9J1I9_9ACTN</name>
<sequence length="150" mass="16007">MIAPGEGVWSNLCLSDRRIADLKAEPVEIQPPTTQPSPATAGANRAGGGFSGGGRIDEQRIRESGLLVLDITAADEDRACRLMPVTGGRWAMSGRHVHDLADLRCAWGRDLYVRRHPRTDTEACLPSFPAQVVLAVPGHAMGLPVGLAFS</sequence>
<dbReference type="Proteomes" id="UP001235744">
    <property type="component" value="Chromosome"/>
</dbReference>
<proteinExistence type="predicted"/>
<gene>
    <name evidence="2" type="ORF">P8A19_41345</name>
</gene>
<dbReference type="RefSeq" id="WP_306068513.1">
    <property type="nucleotide sequence ID" value="NZ_CP120988.1"/>
</dbReference>
<feature type="region of interest" description="Disordered" evidence="1">
    <location>
        <begin position="25"/>
        <end position="56"/>
    </location>
</feature>
<feature type="compositionally biased region" description="Low complexity" evidence="1">
    <location>
        <begin position="30"/>
        <end position="44"/>
    </location>
</feature>
<organism evidence="2 3">
    <name type="scientific">Streptomyces poriferorum</name>
    <dbReference type="NCBI Taxonomy" id="2798799"/>
    <lineage>
        <taxon>Bacteria</taxon>
        <taxon>Bacillati</taxon>
        <taxon>Actinomycetota</taxon>
        <taxon>Actinomycetes</taxon>
        <taxon>Kitasatosporales</taxon>
        <taxon>Streptomycetaceae</taxon>
        <taxon>Streptomyces</taxon>
    </lineage>
</organism>
<feature type="compositionally biased region" description="Gly residues" evidence="1">
    <location>
        <begin position="45"/>
        <end position="54"/>
    </location>
</feature>
<keyword evidence="3" id="KW-1185">Reference proteome</keyword>
<accession>A0ABY9J1I9</accession>
<evidence type="ECO:0000313" key="3">
    <source>
        <dbReference type="Proteomes" id="UP001235744"/>
    </source>
</evidence>